<comment type="caution">
    <text evidence="1">The sequence shown here is derived from an EMBL/GenBank/DDBJ whole genome shotgun (WGS) entry which is preliminary data.</text>
</comment>
<proteinExistence type="predicted"/>
<reference evidence="1" key="1">
    <citation type="journal article" date="2021" name="New Phytol.">
        <title>Evolutionary innovations through gain and loss of genes in the ectomycorrhizal Boletales.</title>
        <authorList>
            <person name="Wu G."/>
            <person name="Miyauchi S."/>
            <person name="Morin E."/>
            <person name="Kuo A."/>
            <person name="Drula E."/>
            <person name="Varga T."/>
            <person name="Kohler A."/>
            <person name="Feng B."/>
            <person name="Cao Y."/>
            <person name="Lipzen A."/>
            <person name="Daum C."/>
            <person name="Hundley H."/>
            <person name="Pangilinan J."/>
            <person name="Johnson J."/>
            <person name="Barry K."/>
            <person name="LaButti K."/>
            <person name="Ng V."/>
            <person name="Ahrendt S."/>
            <person name="Min B."/>
            <person name="Choi I.G."/>
            <person name="Park H."/>
            <person name="Plett J.M."/>
            <person name="Magnuson J."/>
            <person name="Spatafora J.W."/>
            <person name="Nagy L.G."/>
            <person name="Henrissat B."/>
            <person name="Grigoriev I.V."/>
            <person name="Yang Z.L."/>
            <person name="Xu J."/>
            <person name="Martin F.M."/>
        </authorList>
    </citation>
    <scope>NUCLEOTIDE SEQUENCE</scope>
    <source>
        <strain evidence="1">KUC20120723A-06</strain>
    </source>
</reference>
<evidence type="ECO:0000313" key="2">
    <source>
        <dbReference type="Proteomes" id="UP000790709"/>
    </source>
</evidence>
<dbReference type="EMBL" id="MU266366">
    <property type="protein sequence ID" value="KAH7927438.1"/>
    <property type="molecule type" value="Genomic_DNA"/>
</dbReference>
<dbReference type="Proteomes" id="UP000790709">
    <property type="component" value="Unassembled WGS sequence"/>
</dbReference>
<accession>A0ACB8BQE2</accession>
<protein>
    <submittedName>
        <fullName evidence="1">Uncharacterized protein</fullName>
    </submittedName>
</protein>
<sequence>MMDNLIVFRVWTLFFAELLISIFTFHGFWVGATSGSLLAIIGYNVNVTGPDSEQVSPAILWSLQALACLTGFVSFVTHGFFCWRIWGLKRSRVIPVFVMTVSSLQFAMVAYGGIQFGLCPSSLNNDTDKMEFFTPVWLSGSLLCDVTITVYMTIILHKQGTGSSFQATKSLSANLVKLTIETGLVTTVAAVVELILATTLRNTVWHLAVFYTISKLYANCVLANLNARQGLREHGASQSLVFSNNLRANFGSQSCTNQDVKPMQIFRNVETDVETVAYHGLMHKNPPLAEP</sequence>
<keyword evidence="2" id="KW-1185">Reference proteome</keyword>
<gene>
    <name evidence="1" type="ORF">BV22DRAFT_1031769</name>
</gene>
<evidence type="ECO:0000313" key="1">
    <source>
        <dbReference type="EMBL" id="KAH7927438.1"/>
    </source>
</evidence>
<name>A0ACB8BQE2_9AGAM</name>
<organism evidence="1 2">
    <name type="scientific">Leucogyrophana mollusca</name>
    <dbReference type="NCBI Taxonomy" id="85980"/>
    <lineage>
        <taxon>Eukaryota</taxon>
        <taxon>Fungi</taxon>
        <taxon>Dikarya</taxon>
        <taxon>Basidiomycota</taxon>
        <taxon>Agaricomycotina</taxon>
        <taxon>Agaricomycetes</taxon>
        <taxon>Agaricomycetidae</taxon>
        <taxon>Boletales</taxon>
        <taxon>Boletales incertae sedis</taxon>
        <taxon>Leucogyrophana</taxon>
    </lineage>
</organism>